<dbReference type="InterPro" id="IPR010982">
    <property type="entry name" value="Lambda_DNA-bd_dom_sf"/>
</dbReference>
<dbReference type="PROSITE" id="PS50943">
    <property type="entry name" value="HTH_CROC1"/>
    <property type="match status" value="1"/>
</dbReference>
<evidence type="ECO:0000259" key="2">
    <source>
        <dbReference type="PROSITE" id="PS50943"/>
    </source>
</evidence>
<name>A0ABT8HXC3_9BACL</name>
<dbReference type="InterPro" id="IPR001387">
    <property type="entry name" value="Cro/C1-type_HTH"/>
</dbReference>
<reference evidence="3" key="1">
    <citation type="submission" date="2023-07" db="EMBL/GenBank/DDBJ databases">
        <title>Fictibacillus sp. isolated from freshwater pond.</title>
        <authorList>
            <person name="Kirdat K."/>
            <person name="Bhat A."/>
            <person name="Mourya A."/>
            <person name="Yadav A."/>
        </authorList>
    </citation>
    <scope>NUCLEOTIDE SEQUENCE</scope>
    <source>
        <strain evidence="3">NE201</strain>
    </source>
</reference>
<keyword evidence="1" id="KW-0238">DNA-binding</keyword>
<dbReference type="RefSeq" id="WP_301166403.1">
    <property type="nucleotide sequence ID" value="NZ_JAUHTR010000006.1"/>
</dbReference>
<dbReference type="Gene3D" id="1.10.260.40">
    <property type="entry name" value="lambda repressor-like DNA-binding domains"/>
    <property type="match status" value="1"/>
</dbReference>
<evidence type="ECO:0000313" key="4">
    <source>
        <dbReference type="Proteomes" id="UP001172721"/>
    </source>
</evidence>
<dbReference type="SMART" id="SM00530">
    <property type="entry name" value="HTH_XRE"/>
    <property type="match status" value="1"/>
</dbReference>
<evidence type="ECO:0000256" key="1">
    <source>
        <dbReference type="ARBA" id="ARBA00023125"/>
    </source>
</evidence>
<dbReference type="CDD" id="cd00093">
    <property type="entry name" value="HTH_XRE"/>
    <property type="match status" value="1"/>
</dbReference>
<protein>
    <submittedName>
        <fullName evidence="3">Helix-turn-helix transcriptional regulator</fullName>
    </submittedName>
</protein>
<dbReference type="PANTHER" id="PTHR46797">
    <property type="entry name" value="HTH-TYPE TRANSCRIPTIONAL REGULATOR"/>
    <property type="match status" value="1"/>
</dbReference>
<dbReference type="Proteomes" id="UP001172721">
    <property type="component" value="Unassembled WGS sequence"/>
</dbReference>
<dbReference type="InterPro" id="IPR050807">
    <property type="entry name" value="TransReg_Diox_bact_type"/>
</dbReference>
<dbReference type="SUPFAM" id="SSF47413">
    <property type="entry name" value="lambda repressor-like DNA-binding domains"/>
    <property type="match status" value="1"/>
</dbReference>
<dbReference type="EMBL" id="JAUHTR010000006">
    <property type="protein sequence ID" value="MDN4525364.1"/>
    <property type="molecule type" value="Genomic_DNA"/>
</dbReference>
<dbReference type="PANTHER" id="PTHR46797:SF1">
    <property type="entry name" value="METHYLPHOSPHONATE SYNTHASE"/>
    <property type="match status" value="1"/>
</dbReference>
<dbReference type="Pfam" id="PF01381">
    <property type="entry name" value="HTH_3"/>
    <property type="match status" value="1"/>
</dbReference>
<sequence length="131" mass="14981">MSYFGDYLRELRIKRGLSMRELSRRSKISHAYISQIENGERGRPSPESVLKLAPHLDVDVTKLMNAAGYTVPHEEFTEEELEFLKELDDGAPLVELIKHRPTIDGKDVTIGELEFAVNVIRSLRQTKKDAE</sequence>
<feature type="domain" description="HTH cro/C1-type" evidence="2">
    <location>
        <begin position="8"/>
        <end position="63"/>
    </location>
</feature>
<comment type="caution">
    <text evidence="3">The sequence shown here is derived from an EMBL/GenBank/DDBJ whole genome shotgun (WGS) entry which is preliminary data.</text>
</comment>
<proteinExistence type="predicted"/>
<evidence type="ECO:0000313" key="3">
    <source>
        <dbReference type="EMBL" id="MDN4525364.1"/>
    </source>
</evidence>
<keyword evidence="4" id="KW-1185">Reference proteome</keyword>
<gene>
    <name evidence="3" type="ORF">QYB97_12800</name>
</gene>
<organism evidence="3 4">
    <name type="scientific">Fictibacillus fluitans</name>
    <dbReference type="NCBI Taxonomy" id="3058422"/>
    <lineage>
        <taxon>Bacteria</taxon>
        <taxon>Bacillati</taxon>
        <taxon>Bacillota</taxon>
        <taxon>Bacilli</taxon>
        <taxon>Bacillales</taxon>
        <taxon>Fictibacillaceae</taxon>
        <taxon>Fictibacillus</taxon>
    </lineage>
</organism>
<accession>A0ABT8HXC3</accession>